<dbReference type="AlphaFoldDB" id="A0AA97LFA8"/>
<evidence type="ECO:0000256" key="2">
    <source>
        <dbReference type="ARBA" id="ARBA00022734"/>
    </source>
</evidence>
<dbReference type="InterPro" id="IPR036404">
    <property type="entry name" value="Jacalin-like_lectin_dom_sf"/>
</dbReference>
<feature type="signal peptide" evidence="3">
    <location>
        <begin position="1"/>
        <end position="18"/>
    </location>
</feature>
<protein>
    <submittedName>
        <fullName evidence="6">Zymogen granule membrane protein 16-like</fullName>
    </submittedName>
</protein>
<dbReference type="Proteomes" id="UP001190640">
    <property type="component" value="Chromosome 12"/>
</dbReference>
<dbReference type="Pfam" id="PF01419">
    <property type="entry name" value="Jacalin"/>
    <property type="match status" value="1"/>
</dbReference>
<evidence type="ECO:0000256" key="1">
    <source>
        <dbReference type="ARBA" id="ARBA00022729"/>
    </source>
</evidence>
<gene>
    <name evidence="6" type="primary">LOC129339541</name>
</gene>
<dbReference type="GO" id="GO:0030246">
    <property type="term" value="F:carbohydrate binding"/>
    <property type="evidence" value="ECO:0007669"/>
    <property type="project" value="UniProtKB-KW"/>
</dbReference>
<dbReference type="InterPro" id="IPR052321">
    <property type="entry name" value="PolyBind_ProtTraffic"/>
</dbReference>
<evidence type="ECO:0000256" key="3">
    <source>
        <dbReference type="SAM" id="SignalP"/>
    </source>
</evidence>
<name>A0AA97LFA8_EUBMA</name>
<evidence type="ECO:0000259" key="4">
    <source>
        <dbReference type="PROSITE" id="PS51752"/>
    </source>
</evidence>
<dbReference type="GeneID" id="129339541"/>
<organism evidence="5 6">
    <name type="scientific">Eublepharis macularius</name>
    <name type="common">Leopard gecko</name>
    <name type="synonym">Cyrtodactylus macularius</name>
    <dbReference type="NCBI Taxonomy" id="481883"/>
    <lineage>
        <taxon>Eukaryota</taxon>
        <taxon>Metazoa</taxon>
        <taxon>Chordata</taxon>
        <taxon>Craniata</taxon>
        <taxon>Vertebrata</taxon>
        <taxon>Euteleostomi</taxon>
        <taxon>Lepidosauria</taxon>
        <taxon>Squamata</taxon>
        <taxon>Bifurcata</taxon>
        <taxon>Gekkota</taxon>
        <taxon>Eublepharidae</taxon>
        <taxon>Eublepharinae</taxon>
        <taxon>Eublepharis</taxon>
    </lineage>
</organism>
<dbReference type="Gene3D" id="2.100.10.30">
    <property type="entry name" value="Jacalin-like lectin domain"/>
    <property type="match status" value="1"/>
</dbReference>
<feature type="chain" id="PRO_5041650986" evidence="3">
    <location>
        <begin position="19"/>
        <end position="169"/>
    </location>
</feature>
<dbReference type="InterPro" id="IPR001229">
    <property type="entry name" value="Jacalin-like_lectin_dom"/>
</dbReference>
<keyword evidence="5" id="KW-1185">Reference proteome</keyword>
<evidence type="ECO:0000313" key="6">
    <source>
        <dbReference type="RefSeq" id="XP_054850097.1"/>
    </source>
</evidence>
<dbReference type="SMART" id="SM00915">
    <property type="entry name" value="Jacalin"/>
    <property type="match status" value="1"/>
</dbReference>
<sequence>MFHLTLLVLLCCATSISAGTIKKPSASHSGEYGGNGGLRFSHSVDQLDGPITALGIRTNASYITGLLVRYGRKWSDYVGGPSGELQTIMLNPGESITQVSGKFDSYICKLKFQTNLGRRFSFGVDVGTSFTAIPLFPGAILTYISGRSGAVIDAIGFHWNVEFGGGARH</sequence>
<reference evidence="6" key="1">
    <citation type="submission" date="2025-08" db="UniProtKB">
        <authorList>
            <consortium name="RefSeq"/>
        </authorList>
    </citation>
    <scope>IDENTIFICATION</scope>
    <source>
        <tissue evidence="6">Blood</tissue>
    </source>
</reference>
<accession>A0AA97LFA8</accession>
<feature type="domain" description="Jacalin-type lectin" evidence="4">
    <location>
        <begin position="26"/>
        <end position="161"/>
    </location>
</feature>
<dbReference type="PANTHER" id="PTHR33589">
    <property type="entry name" value="OS11G0524900 PROTEIN"/>
    <property type="match status" value="1"/>
</dbReference>
<keyword evidence="1 3" id="KW-0732">Signal</keyword>
<dbReference type="SUPFAM" id="SSF51101">
    <property type="entry name" value="Mannose-binding lectins"/>
    <property type="match status" value="1"/>
</dbReference>
<proteinExistence type="predicted"/>
<keyword evidence="2" id="KW-0430">Lectin</keyword>
<evidence type="ECO:0000313" key="5">
    <source>
        <dbReference type="Proteomes" id="UP001190640"/>
    </source>
</evidence>
<dbReference type="KEGG" id="emc:129339541"/>
<dbReference type="PROSITE" id="PS51752">
    <property type="entry name" value="JACALIN_LECTIN"/>
    <property type="match status" value="1"/>
</dbReference>
<dbReference type="RefSeq" id="XP_054850097.1">
    <property type="nucleotide sequence ID" value="XM_054994122.1"/>
</dbReference>
<dbReference type="PANTHER" id="PTHR33589:SF4">
    <property type="entry name" value="ZYMOGEN GRANULE MEMBRANE PROTEIN 16"/>
    <property type="match status" value="1"/>
</dbReference>